<evidence type="ECO:0000256" key="3">
    <source>
        <dbReference type="ARBA" id="ARBA00022722"/>
    </source>
</evidence>
<dbReference type="PANTHER" id="PTHR34139:SF1">
    <property type="entry name" value="RNASE MJ1380-RELATED"/>
    <property type="match status" value="1"/>
</dbReference>
<keyword evidence="2" id="KW-1277">Toxin-antitoxin system</keyword>
<evidence type="ECO:0000256" key="4">
    <source>
        <dbReference type="ARBA" id="ARBA00022741"/>
    </source>
</evidence>
<dbReference type="RefSeq" id="WP_218252540.1">
    <property type="nucleotide sequence ID" value="NZ_JABXWD010000166.1"/>
</dbReference>
<accession>A0ABS6RZ31</accession>
<feature type="non-terminal residue" evidence="6">
    <location>
        <position position="1"/>
    </location>
</feature>
<dbReference type="InterPro" id="IPR051813">
    <property type="entry name" value="HepT_RNase_toxin"/>
</dbReference>
<proteinExistence type="predicted"/>
<sequence length="79" mass="9106">EIISETSRHLTDDMKGRHPKIPWQQVAGIGNILRHDYGNISAPIIWKLVRDDLPHLRRVCREELTAEIAREKGGLSLKR</sequence>
<reference evidence="6 7" key="1">
    <citation type="journal article" date="2020" name="J Geophys Res Biogeosci">
        <title>Magnetotaxis as an Adaptation to Enable Bacterial Shuttling of Microbial Sulfur and Sulfur Cycling Across Aquatic Oxic#Anoxic Interfaces.</title>
        <authorList>
            <person name="Li J."/>
            <person name="Liu P."/>
            <person name="Wang J."/>
            <person name="Roberts A.P."/>
            <person name="Pan Y."/>
        </authorList>
    </citation>
    <scope>NUCLEOTIDE SEQUENCE [LARGE SCALE GENOMIC DNA]</scope>
    <source>
        <strain evidence="6 7">MYR-1_YQ</strain>
    </source>
</reference>
<organism evidence="6 7">
    <name type="scientific">Candidatus Magnetobacterium casense</name>
    <dbReference type="NCBI Taxonomy" id="1455061"/>
    <lineage>
        <taxon>Bacteria</taxon>
        <taxon>Pseudomonadati</taxon>
        <taxon>Nitrospirota</taxon>
        <taxon>Thermodesulfovibrionia</taxon>
        <taxon>Thermodesulfovibrionales</taxon>
        <taxon>Candidatus Magnetobacteriaceae</taxon>
        <taxon>Candidatus Magnetobacterium</taxon>
    </lineage>
</organism>
<keyword evidence="5" id="KW-0378">Hydrolase</keyword>
<keyword evidence="7" id="KW-1185">Reference proteome</keyword>
<gene>
    <name evidence="6" type="ORF">HWQ67_09960</name>
</gene>
<keyword evidence="3" id="KW-0540">Nuclease</keyword>
<evidence type="ECO:0000313" key="7">
    <source>
        <dbReference type="Proteomes" id="UP001196980"/>
    </source>
</evidence>
<evidence type="ECO:0000313" key="6">
    <source>
        <dbReference type="EMBL" id="MBV6341910.1"/>
    </source>
</evidence>
<keyword evidence="4" id="KW-0547">Nucleotide-binding</keyword>
<keyword evidence="1" id="KW-0597">Phosphoprotein</keyword>
<dbReference type="PANTHER" id="PTHR34139">
    <property type="entry name" value="UPF0331 PROTEIN MJ0127"/>
    <property type="match status" value="1"/>
</dbReference>
<name>A0ABS6RZ31_9BACT</name>
<protein>
    <submittedName>
        <fullName evidence="6">DUF86 domain-containing protein</fullName>
    </submittedName>
</protein>
<dbReference type="Proteomes" id="UP001196980">
    <property type="component" value="Unassembled WGS sequence"/>
</dbReference>
<dbReference type="Pfam" id="PF01934">
    <property type="entry name" value="HepT-like"/>
    <property type="match status" value="1"/>
</dbReference>
<dbReference type="EMBL" id="JABXWD010000166">
    <property type="protein sequence ID" value="MBV6341910.1"/>
    <property type="molecule type" value="Genomic_DNA"/>
</dbReference>
<comment type="caution">
    <text evidence="6">The sequence shown here is derived from an EMBL/GenBank/DDBJ whole genome shotgun (WGS) entry which is preliminary data.</text>
</comment>
<evidence type="ECO:0000256" key="1">
    <source>
        <dbReference type="ARBA" id="ARBA00022553"/>
    </source>
</evidence>
<evidence type="ECO:0000256" key="2">
    <source>
        <dbReference type="ARBA" id="ARBA00022649"/>
    </source>
</evidence>
<evidence type="ECO:0000256" key="5">
    <source>
        <dbReference type="ARBA" id="ARBA00022801"/>
    </source>
</evidence>
<dbReference type="InterPro" id="IPR008201">
    <property type="entry name" value="HepT-like"/>
</dbReference>